<evidence type="ECO:0000313" key="1">
    <source>
        <dbReference type="EMBL" id="MRX73715.1"/>
    </source>
</evidence>
<keyword evidence="2" id="KW-1185">Reference proteome</keyword>
<organism evidence="1 2">
    <name type="scientific">Metabacillus lacus</name>
    <dbReference type="NCBI Taxonomy" id="1983721"/>
    <lineage>
        <taxon>Bacteria</taxon>
        <taxon>Bacillati</taxon>
        <taxon>Bacillota</taxon>
        <taxon>Bacilli</taxon>
        <taxon>Bacillales</taxon>
        <taxon>Bacillaceae</taxon>
        <taxon>Metabacillus</taxon>
    </lineage>
</organism>
<dbReference type="EMBL" id="WKKI01000043">
    <property type="protein sequence ID" value="MRX73715.1"/>
    <property type="molecule type" value="Genomic_DNA"/>
</dbReference>
<dbReference type="AlphaFoldDB" id="A0A7X2LYM0"/>
<accession>A0A7X2LYM0</accession>
<proteinExistence type="predicted"/>
<dbReference type="RefSeq" id="WP_154309178.1">
    <property type="nucleotide sequence ID" value="NZ_WKKI01000043.1"/>
</dbReference>
<dbReference type="Proteomes" id="UP000448867">
    <property type="component" value="Unassembled WGS sequence"/>
</dbReference>
<name>A0A7X2LYM0_9BACI</name>
<sequence>MGLLHDINESNFKAALDQVKKAGFPQKEAYRLEVLKKAENLLHSSDGMYILLQYAPYFDEAHLFLGRPWEDMQKLQPSLVRGTLEAGGTSSIFEFLSNLRLLAIALGTCKSETFSKVAAQNYLNDVVALNFDVLYPNETEEGRVKSCNPLIFRLFQFLSNYLSPQALFEKITAEIEKLSVQRPLTIDKILTLISSGRNLSQQHAIHEGEFVYYRCAATVSSADYKDLSAQELVREACFQRMLMNRTGIVSNRYVLVLIEMQKRDVSLLPYGLGLGEKGYRAYFQHETLFQTLLSSCLTSETRQALYGFNQLLERDIFSENVIQALKTLVNADYCEEARSTLDCNNEEVSRAKAVSGILHLLGMPLGAGQGNNPVCQSTRALSYWAQENPAYLLNIYLAALVKGEIEISYEDKIISSGSLSLYQLNHDIPLDPVSMILIPHLHAIYEEMLKVTENVNEDVHKWINPAFYGAGVLKGFASSVHHPSFLPLFYLHYHYYNEYTKISLPQPAGVMLKDRNERILGAHAVLIQRVSLDPEGLARVYFYNPNNDSKQTWGSGIETSVTGNGELPGESSLLFDQFASCLYAFHYPQ</sequence>
<evidence type="ECO:0000313" key="2">
    <source>
        <dbReference type="Proteomes" id="UP000448867"/>
    </source>
</evidence>
<reference evidence="1 2" key="1">
    <citation type="submission" date="2019-11" db="EMBL/GenBank/DDBJ databases">
        <title>Bacillus lacus genome.</title>
        <authorList>
            <person name="Allen C.J."/>
            <person name="Newman J.D."/>
        </authorList>
    </citation>
    <scope>NUCLEOTIDE SEQUENCE [LARGE SCALE GENOMIC DNA]</scope>
    <source>
        <strain evidence="1 2">KCTC 33946</strain>
    </source>
</reference>
<gene>
    <name evidence="1" type="ORF">GJU40_16360</name>
</gene>
<comment type="caution">
    <text evidence="1">The sequence shown here is derived from an EMBL/GenBank/DDBJ whole genome shotgun (WGS) entry which is preliminary data.</text>
</comment>
<dbReference type="OrthoDB" id="3893742at2"/>
<protein>
    <submittedName>
        <fullName evidence="1">Uncharacterized protein</fullName>
    </submittedName>
</protein>